<name>D7DJ13_METV0</name>
<feature type="compositionally biased region" description="Basic and acidic residues" evidence="5">
    <location>
        <begin position="39"/>
        <end position="64"/>
    </location>
</feature>
<comment type="similarity">
    <text evidence="2">Belongs to the CpxP/Spy family.</text>
</comment>
<dbReference type="CDD" id="cd09916">
    <property type="entry name" value="CpxP_like"/>
    <property type="match status" value="1"/>
</dbReference>
<dbReference type="AlphaFoldDB" id="D7DJ13"/>
<feature type="signal peptide" evidence="6">
    <location>
        <begin position="1"/>
        <end position="40"/>
    </location>
</feature>
<dbReference type="KEGG" id="meh:M301_1668"/>
<keyword evidence="3 6" id="KW-0732">Signal</keyword>
<proteinExistence type="inferred from homology"/>
<dbReference type="STRING" id="666681.M301_1668"/>
<keyword evidence="8" id="KW-1185">Reference proteome</keyword>
<evidence type="ECO:0000313" key="8">
    <source>
        <dbReference type="Proteomes" id="UP000000383"/>
    </source>
</evidence>
<dbReference type="InterPro" id="IPR012899">
    <property type="entry name" value="LTXXQ"/>
</dbReference>
<dbReference type="EMBL" id="CP002056">
    <property type="protein sequence ID" value="ADI30048.1"/>
    <property type="molecule type" value="Genomic_DNA"/>
</dbReference>
<comment type="subcellular location">
    <subcellularLocation>
        <location evidence="1">Periplasm</location>
    </subcellularLocation>
</comment>
<dbReference type="GO" id="GO:0030288">
    <property type="term" value="C:outer membrane-bounded periplasmic space"/>
    <property type="evidence" value="ECO:0007669"/>
    <property type="project" value="TreeGrafter"/>
</dbReference>
<evidence type="ECO:0000256" key="4">
    <source>
        <dbReference type="ARBA" id="ARBA00022764"/>
    </source>
</evidence>
<dbReference type="Proteomes" id="UP000000383">
    <property type="component" value="Chromosome"/>
</dbReference>
<feature type="chain" id="PRO_5003094724" evidence="6">
    <location>
        <begin position="41"/>
        <end position="196"/>
    </location>
</feature>
<evidence type="ECO:0000256" key="1">
    <source>
        <dbReference type="ARBA" id="ARBA00004418"/>
    </source>
</evidence>
<dbReference type="eggNOG" id="COG3678">
    <property type="taxonomic scope" value="Bacteria"/>
</dbReference>
<feature type="region of interest" description="Disordered" evidence="5">
    <location>
        <begin position="160"/>
        <end position="196"/>
    </location>
</feature>
<reference evidence="8" key="1">
    <citation type="submission" date="2010-05" db="EMBL/GenBank/DDBJ databases">
        <title>Complete sequence of Methylotenera sp. 301.</title>
        <authorList>
            <person name="Lucas S."/>
            <person name="Copeland A."/>
            <person name="Lapidus A."/>
            <person name="Cheng J.-F."/>
            <person name="Bruce D."/>
            <person name="Goodwin L."/>
            <person name="Pitluck S."/>
            <person name="Clum A."/>
            <person name="Land M."/>
            <person name="Hauser L."/>
            <person name="Kyrpides N."/>
            <person name="Ivanova N."/>
            <person name="Chistoservova L."/>
            <person name="Kalyuzhnaya M."/>
            <person name="Woyke T."/>
        </authorList>
    </citation>
    <scope>NUCLEOTIDE SEQUENCE [LARGE SCALE GENOMIC DNA]</scope>
    <source>
        <strain evidence="8">301</strain>
    </source>
</reference>
<evidence type="ECO:0000256" key="3">
    <source>
        <dbReference type="ARBA" id="ARBA00022729"/>
    </source>
</evidence>
<evidence type="ECO:0000313" key="7">
    <source>
        <dbReference type="EMBL" id="ADI30048.1"/>
    </source>
</evidence>
<dbReference type="PANTHER" id="PTHR38102">
    <property type="entry name" value="PERIPLASMIC CHAPERONE SPY"/>
    <property type="match status" value="1"/>
</dbReference>
<protein>
    <submittedName>
        <fullName evidence="7">Uncharacterized protein</fullName>
    </submittedName>
</protein>
<reference evidence="7 8" key="2">
    <citation type="journal article" date="2011" name="J. Bacteriol.">
        <title>Genomes of three methylotrophs from a single niche uncover genetic and metabolic divergence of Methylophilaceae.</title>
        <authorList>
            <person name="Lapidus A."/>
            <person name="Clum A."/>
            <person name="Labutti K."/>
            <person name="Kaluzhnaya M.G."/>
            <person name="Lim S."/>
            <person name="Beck D.A."/>
            <person name="Glavina Del Rio T."/>
            <person name="Nolan M."/>
            <person name="Mavromatis K."/>
            <person name="Huntemann M."/>
            <person name="Lucas S."/>
            <person name="Lidstrom M.E."/>
            <person name="Ivanova N."/>
            <person name="Chistoserdova L."/>
        </authorList>
    </citation>
    <scope>NUCLEOTIDE SEQUENCE [LARGE SCALE GENOMIC DNA]</scope>
    <source>
        <strain evidence="7 8">301</strain>
    </source>
</reference>
<dbReference type="RefSeq" id="WP_013148360.1">
    <property type="nucleotide sequence ID" value="NC_014207.1"/>
</dbReference>
<feature type="region of interest" description="Disordered" evidence="5">
    <location>
        <begin position="38"/>
        <end position="66"/>
    </location>
</feature>
<dbReference type="Pfam" id="PF07813">
    <property type="entry name" value="LTXXQ"/>
    <property type="match status" value="1"/>
</dbReference>
<organism evidence="7 8">
    <name type="scientific">Methylotenera versatilis (strain 301)</name>
    <dbReference type="NCBI Taxonomy" id="666681"/>
    <lineage>
        <taxon>Bacteria</taxon>
        <taxon>Pseudomonadati</taxon>
        <taxon>Pseudomonadota</taxon>
        <taxon>Betaproteobacteria</taxon>
        <taxon>Nitrosomonadales</taxon>
        <taxon>Methylophilaceae</taxon>
        <taxon>Methylotenera</taxon>
    </lineage>
</organism>
<dbReference type="OrthoDB" id="8928345at2"/>
<accession>D7DJ13</accession>
<dbReference type="HOGENOM" id="CLU_1388822_0_0_4"/>
<gene>
    <name evidence="7" type="ordered locus">M301_1668</name>
</gene>
<evidence type="ECO:0000256" key="6">
    <source>
        <dbReference type="SAM" id="SignalP"/>
    </source>
</evidence>
<sequence length="196" mass="22713" precursor="true">MSTPYRFKQTFSFKHPFSFKKVLLASFLAVSLPAASLAHAEHDGDKGPRCERGDKSHHGMHEGKPPYLRGLDLTSAQEDQLFNLNYAQIPVIRDQHKQHQQLMEELRATAQAEKFDDAKVQQLSDKAAKLEKEKVLTWARHGAQVFALLTPEQRKKAREFKMEEHGFGHGDERRDNDDKRPTRFKQHERPIENRSM</sequence>
<evidence type="ECO:0000256" key="2">
    <source>
        <dbReference type="ARBA" id="ARBA00008441"/>
    </source>
</evidence>
<evidence type="ECO:0000256" key="5">
    <source>
        <dbReference type="SAM" id="MobiDB-lite"/>
    </source>
</evidence>
<dbReference type="InterPro" id="IPR052211">
    <property type="entry name" value="Cpx_auxiliary_protein"/>
</dbReference>
<dbReference type="PANTHER" id="PTHR38102:SF1">
    <property type="entry name" value="PERIPLASMIC CHAPERONE SPY"/>
    <property type="match status" value="1"/>
</dbReference>
<dbReference type="GO" id="GO:0051082">
    <property type="term" value="F:unfolded protein binding"/>
    <property type="evidence" value="ECO:0007669"/>
    <property type="project" value="TreeGrafter"/>
</dbReference>
<dbReference type="Gene3D" id="1.20.120.1490">
    <property type="match status" value="1"/>
</dbReference>
<keyword evidence="4" id="KW-0574">Periplasm</keyword>